<evidence type="ECO:0000313" key="5">
    <source>
        <dbReference type="EMBL" id="MBU3806435.1"/>
    </source>
</evidence>
<dbReference type="PANTHER" id="PTHR32039">
    <property type="entry name" value="MAGNESIUM-CHELATASE SUBUNIT CHLI"/>
    <property type="match status" value="1"/>
</dbReference>
<dbReference type="InterPro" id="IPR045006">
    <property type="entry name" value="CHLI-like"/>
</dbReference>
<dbReference type="InterPro" id="IPR004482">
    <property type="entry name" value="Mg_chelat-rel"/>
</dbReference>
<dbReference type="InterPro" id="IPR000523">
    <property type="entry name" value="Mg_chelatse_chII-like_cat_dom"/>
</dbReference>
<dbReference type="PANTHER" id="PTHR32039:SF7">
    <property type="entry name" value="COMPETENCE PROTEIN COMM"/>
    <property type="match status" value="1"/>
</dbReference>
<dbReference type="SMART" id="SM00382">
    <property type="entry name" value="AAA"/>
    <property type="match status" value="1"/>
</dbReference>
<dbReference type="Pfam" id="PF01078">
    <property type="entry name" value="Mg_chelatase"/>
    <property type="match status" value="1"/>
</dbReference>
<comment type="similarity">
    <text evidence="1">Belongs to the Mg-chelatase subunits D/I family. ComM subfamily.</text>
</comment>
<protein>
    <submittedName>
        <fullName evidence="5">YifB family Mg chelatase-like AAA ATPase</fullName>
    </submittedName>
</protein>
<evidence type="ECO:0000313" key="6">
    <source>
        <dbReference type="Proteomes" id="UP000713596"/>
    </source>
</evidence>
<evidence type="ECO:0000256" key="3">
    <source>
        <dbReference type="ARBA" id="ARBA00022840"/>
    </source>
</evidence>
<dbReference type="InterPro" id="IPR001208">
    <property type="entry name" value="MCM_dom"/>
</dbReference>
<reference evidence="5" key="2">
    <citation type="submission" date="2021-04" db="EMBL/GenBank/DDBJ databases">
        <authorList>
            <person name="Gilroy R."/>
        </authorList>
    </citation>
    <scope>NUCLEOTIDE SEQUENCE</scope>
    <source>
        <strain evidence="5">B5_2728</strain>
    </source>
</reference>
<dbReference type="Proteomes" id="UP000713596">
    <property type="component" value="Unassembled WGS sequence"/>
</dbReference>
<dbReference type="AlphaFoldDB" id="A0A948T302"/>
<dbReference type="Pfam" id="PF13541">
    <property type="entry name" value="ChlI"/>
    <property type="match status" value="1"/>
</dbReference>
<keyword evidence="2" id="KW-0547">Nucleotide-binding</keyword>
<evidence type="ECO:0000256" key="1">
    <source>
        <dbReference type="ARBA" id="ARBA00006354"/>
    </source>
</evidence>
<dbReference type="PRINTS" id="PR01657">
    <property type="entry name" value="MCMFAMILY"/>
</dbReference>
<dbReference type="InterPro" id="IPR014721">
    <property type="entry name" value="Ribsml_uS5_D2-typ_fold_subgr"/>
</dbReference>
<dbReference type="InterPro" id="IPR027417">
    <property type="entry name" value="P-loop_NTPase"/>
</dbReference>
<organism evidence="5 6">
    <name type="scientific">Candidatus Allofournierella pullistercoris</name>
    <dbReference type="NCBI Taxonomy" id="2838597"/>
    <lineage>
        <taxon>Bacteria</taxon>
        <taxon>Bacillati</taxon>
        <taxon>Bacillota</taxon>
        <taxon>Clostridia</taxon>
        <taxon>Eubacteriales</taxon>
        <taxon>Oscillospiraceae</taxon>
        <taxon>Allofournierella</taxon>
    </lineage>
</organism>
<dbReference type="Gene3D" id="3.40.50.300">
    <property type="entry name" value="P-loop containing nucleotide triphosphate hydrolases"/>
    <property type="match status" value="1"/>
</dbReference>
<dbReference type="GO" id="GO:0005524">
    <property type="term" value="F:ATP binding"/>
    <property type="evidence" value="ECO:0007669"/>
    <property type="project" value="UniProtKB-KW"/>
</dbReference>
<keyword evidence="3" id="KW-0067">ATP-binding</keyword>
<dbReference type="InterPro" id="IPR020568">
    <property type="entry name" value="Ribosomal_Su5_D2-typ_SF"/>
</dbReference>
<dbReference type="EMBL" id="JAHLFP010000049">
    <property type="protein sequence ID" value="MBU3806435.1"/>
    <property type="molecule type" value="Genomic_DNA"/>
</dbReference>
<dbReference type="SUPFAM" id="SSF52540">
    <property type="entry name" value="P-loop containing nucleoside triphosphate hydrolases"/>
    <property type="match status" value="1"/>
</dbReference>
<reference evidence="5" key="1">
    <citation type="journal article" date="2021" name="PeerJ">
        <title>Extensive microbial diversity within the chicken gut microbiome revealed by metagenomics and culture.</title>
        <authorList>
            <person name="Gilroy R."/>
            <person name="Ravi A."/>
            <person name="Getino M."/>
            <person name="Pursley I."/>
            <person name="Horton D.L."/>
            <person name="Alikhan N.F."/>
            <person name="Baker D."/>
            <person name="Gharbi K."/>
            <person name="Hall N."/>
            <person name="Watson M."/>
            <person name="Adriaenssens E.M."/>
            <person name="Foster-Nyarko E."/>
            <person name="Jarju S."/>
            <person name="Secka A."/>
            <person name="Antonio M."/>
            <person name="Oren A."/>
            <person name="Chaudhuri R.R."/>
            <person name="La Ragione R."/>
            <person name="Hildebrand F."/>
            <person name="Pallen M.J."/>
        </authorList>
    </citation>
    <scope>NUCLEOTIDE SEQUENCE</scope>
    <source>
        <strain evidence="5">B5_2728</strain>
    </source>
</reference>
<evidence type="ECO:0000259" key="4">
    <source>
        <dbReference type="SMART" id="SM00382"/>
    </source>
</evidence>
<dbReference type="InterPro" id="IPR003593">
    <property type="entry name" value="AAA+_ATPase"/>
</dbReference>
<accession>A0A948T302</accession>
<dbReference type="SUPFAM" id="SSF54211">
    <property type="entry name" value="Ribosomal protein S5 domain 2-like"/>
    <property type="match status" value="1"/>
</dbReference>
<feature type="domain" description="AAA+ ATPase" evidence="4">
    <location>
        <begin position="210"/>
        <end position="393"/>
    </location>
</feature>
<dbReference type="NCBIfam" id="TIGR00368">
    <property type="entry name" value="YifB family Mg chelatase-like AAA ATPase"/>
    <property type="match status" value="1"/>
</dbReference>
<dbReference type="GO" id="GO:0003677">
    <property type="term" value="F:DNA binding"/>
    <property type="evidence" value="ECO:0007669"/>
    <property type="project" value="InterPro"/>
</dbReference>
<proteinExistence type="inferred from homology"/>
<dbReference type="Pfam" id="PF13335">
    <property type="entry name" value="Mg_chelatase_C"/>
    <property type="match status" value="1"/>
</dbReference>
<evidence type="ECO:0000256" key="2">
    <source>
        <dbReference type="ARBA" id="ARBA00022741"/>
    </source>
</evidence>
<sequence>MFAKVHSLGLNGLDGFLVTAEADISGGLPQFSIVGLPDNAVKEASDRVRSAIKNLGYTWPASRITINLAPAHLRKTGPVYDLPVFLALLCAAGQLKLSDEKTAFLGELSLDGSLRPITGILPMALAAAKAGITQLFVPTENAVEAASASGITVYGAATARDVVNHLMGDAPLTPTPCPEFLPMRQPYPLDFADVRGQTAARRALEIAAAGMHNVLLVGPPGTGKSMLAKRMPGILPPLTREEAVDATKIYSISGLLPGGSGLLSQRPFRSPHHSVSCTALSGGGTHIRPGEVSLAHNGVLFLDELPEFSRDALEVLRQPVEDGYVSISRASGSATFPSQFLLLAAMNPCKCGYFGHPQKACTCNPSAVERYRQRISGPLLDRIDLHVEVQPVLYEELNSQQASESSASILERVTAARQRQHQRHAITGVWCNAQLSGQALRQVCQLDATANVMLERAFRSLGLSARAHDRILKVSRTVADLDASDTIQAKHLAEALQYRGLDRKHWYDQ</sequence>
<name>A0A948T302_9FIRM</name>
<comment type="caution">
    <text evidence="5">The sequence shown here is derived from an EMBL/GenBank/DDBJ whole genome shotgun (WGS) entry which is preliminary data.</text>
</comment>
<dbReference type="Gene3D" id="3.30.230.10">
    <property type="match status" value="1"/>
</dbReference>
<gene>
    <name evidence="5" type="ORF">H9882_06030</name>
</gene>
<dbReference type="InterPro" id="IPR025158">
    <property type="entry name" value="Mg_chelat-rel_C"/>
</dbReference>